<dbReference type="Proteomes" id="UP001454086">
    <property type="component" value="Unassembled WGS sequence"/>
</dbReference>
<dbReference type="Pfam" id="PF13280">
    <property type="entry name" value="WYL"/>
    <property type="match status" value="1"/>
</dbReference>
<dbReference type="PROSITE" id="PS51000">
    <property type="entry name" value="HTH_DEOR_2"/>
    <property type="match status" value="1"/>
</dbReference>
<dbReference type="SUPFAM" id="SSF46785">
    <property type="entry name" value="Winged helix' DNA-binding domain"/>
    <property type="match status" value="1"/>
</dbReference>
<evidence type="ECO:0000256" key="2">
    <source>
        <dbReference type="ARBA" id="ARBA00023163"/>
    </source>
</evidence>
<proteinExistence type="predicted"/>
<evidence type="ECO:0000313" key="5">
    <source>
        <dbReference type="Proteomes" id="UP001454086"/>
    </source>
</evidence>
<organism evidence="4 5">
    <name type="scientific">Enterocloster hominis</name>
    <name type="common">ex Hitch et al. 2024</name>
    <dbReference type="NCBI Taxonomy" id="1917870"/>
    <lineage>
        <taxon>Bacteria</taxon>
        <taxon>Bacillati</taxon>
        <taxon>Bacillota</taxon>
        <taxon>Clostridia</taxon>
        <taxon>Lachnospirales</taxon>
        <taxon>Lachnospiraceae</taxon>
        <taxon>Enterocloster</taxon>
    </lineage>
</organism>
<dbReference type="PANTHER" id="PTHR34580:SF1">
    <property type="entry name" value="PROTEIN PAFC"/>
    <property type="match status" value="1"/>
</dbReference>
<dbReference type="Gene3D" id="1.10.10.10">
    <property type="entry name" value="Winged helix-like DNA-binding domain superfamily/Winged helix DNA-binding domain"/>
    <property type="match status" value="1"/>
</dbReference>
<dbReference type="InterPro" id="IPR028349">
    <property type="entry name" value="PafC-like"/>
</dbReference>
<dbReference type="InterPro" id="IPR001034">
    <property type="entry name" value="DeoR_HTH"/>
</dbReference>
<dbReference type="InterPro" id="IPR026881">
    <property type="entry name" value="WYL_dom"/>
</dbReference>
<dbReference type="PANTHER" id="PTHR34580">
    <property type="match status" value="1"/>
</dbReference>
<dbReference type="RefSeq" id="WP_349117707.1">
    <property type="nucleotide sequence ID" value="NZ_JBBMFM010000005.1"/>
</dbReference>
<keyword evidence="2" id="KW-0804">Transcription</keyword>
<dbReference type="Pfam" id="PF25583">
    <property type="entry name" value="WCX"/>
    <property type="match status" value="1"/>
</dbReference>
<sequence length="309" mass="35737">MKIDRLIGILSVLLQKEKVTAPYLADKFEVSRRTINRDIEDICKAGIPIVTTRGVNGGISIMEGYRMDKTLLTSREMQSILAGLRSLDSVSFTGQYRQLMDKLSVGNHDLIHVDSHIMINLSSWYKETLTPKIHLFQEAIEECRLTRFSYFSPSGETSRCIEPYTLVFQWSSWYVWGYCCLREDYRMFKLNRMADLELCQEHFTKRNMPAYENEPTGPFPVRFQVKAICQPAVKWRIIEEFGIESLKEMEDGRLLFQAGYSDKENLMGWVLSLGSQIELLEPEAFRKELAETAGRIRALYQPENGESVI</sequence>
<dbReference type="InterPro" id="IPR013196">
    <property type="entry name" value="HTH_11"/>
</dbReference>
<comment type="caution">
    <text evidence="4">The sequence shown here is derived from an EMBL/GenBank/DDBJ whole genome shotgun (WGS) entry which is preliminary data.</text>
</comment>
<dbReference type="InterPro" id="IPR036388">
    <property type="entry name" value="WH-like_DNA-bd_sf"/>
</dbReference>
<keyword evidence="1" id="KW-0805">Transcription regulation</keyword>
<evidence type="ECO:0000259" key="3">
    <source>
        <dbReference type="PROSITE" id="PS51000"/>
    </source>
</evidence>
<accession>A0ABV1D0C8</accession>
<keyword evidence="5" id="KW-1185">Reference proteome</keyword>
<evidence type="ECO:0000313" key="4">
    <source>
        <dbReference type="EMBL" id="MEQ2423848.1"/>
    </source>
</evidence>
<dbReference type="PROSITE" id="PS52050">
    <property type="entry name" value="WYL"/>
    <property type="match status" value="1"/>
</dbReference>
<dbReference type="InterPro" id="IPR036390">
    <property type="entry name" value="WH_DNA-bd_sf"/>
</dbReference>
<protein>
    <submittedName>
        <fullName evidence="4">YafY family protein</fullName>
    </submittedName>
</protein>
<name>A0ABV1D0C8_9FIRM</name>
<feature type="domain" description="HTH deoR-type" evidence="3">
    <location>
        <begin position="2"/>
        <end position="61"/>
    </location>
</feature>
<evidence type="ECO:0000256" key="1">
    <source>
        <dbReference type="ARBA" id="ARBA00023015"/>
    </source>
</evidence>
<dbReference type="InterPro" id="IPR051534">
    <property type="entry name" value="CBASS_pafABC_assoc_protein"/>
</dbReference>
<dbReference type="EMBL" id="JBBMFM010000005">
    <property type="protein sequence ID" value="MEQ2423848.1"/>
    <property type="molecule type" value="Genomic_DNA"/>
</dbReference>
<dbReference type="InterPro" id="IPR057727">
    <property type="entry name" value="WCX_dom"/>
</dbReference>
<dbReference type="PIRSF" id="PIRSF016838">
    <property type="entry name" value="PafC"/>
    <property type="match status" value="1"/>
</dbReference>
<dbReference type="Pfam" id="PF08279">
    <property type="entry name" value="HTH_11"/>
    <property type="match status" value="1"/>
</dbReference>
<gene>
    <name evidence="4" type="ORF">WMQ36_02560</name>
</gene>
<reference evidence="4 5" key="1">
    <citation type="submission" date="2024-03" db="EMBL/GenBank/DDBJ databases">
        <title>Human intestinal bacterial collection.</title>
        <authorList>
            <person name="Pauvert C."/>
            <person name="Hitch T.C.A."/>
            <person name="Clavel T."/>
        </authorList>
    </citation>
    <scope>NUCLEOTIDE SEQUENCE [LARGE SCALE GENOMIC DNA]</scope>
    <source>
        <strain evidence="4 5">CLA-SR-H021</strain>
    </source>
</reference>